<comment type="caution">
    <text evidence="1">The sequence shown here is derived from an EMBL/GenBank/DDBJ whole genome shotgun (WGS) entry which is preliminary data.</text>
</comment>
<evidence type="ECO:0000313" key="2">
    <source>
        <dbReference type="Proteomes" id="UP000182798"/>
    </source>
</evidence>
<proteinExistence type="predicted"/>
<dbReference type="Proteomes" id="UP000182798">
    <property type="component" value="Unassembled WGS sequence"/>
</dbReference>
<dbReference type="Gene3D" id="2.180.10.10">
    <property type="entry name" value="RHS repeat-associated core"/>
    <property type="match status" value="1"/>
</dbReference>
<protein>
    <submittedName>
        <fullName evidence="1">Uncharacterized protein</fullName>
    </submittedName>
</protein>
<dbReference type="AlphaFoldDB" id="A0A1J5UAK7"/>
<accession>A0A1J5UAK7</accession>
<organism evidence="1 2">
    <name type="scientific">Bathymodiolus thermophilus thioautotrophic gill symbiont</name>
    <dbReference type="NCBI Taxonomy" id="2360"/>
    <lineage>
        <taxon>Bacteria</taxon>
        <taxon>Pseudomonadati</taxon>
        <taxon>Pseudomonadota</taxon>
        <taxon>Gammaproteobacteria</taxon>
        <taxon>sulfur-oxidizing symbionts</taxon>
    </lineage>
</organism>
<sequence>MSWKNIQQNSFADSFVVEHKSLSGGATFFMTIRQRRQPHPTNLSPRTHHTLRIQPILGKPTKQIDANGFSHKYRHDANSNLIAQTDANGFTHFIFYDSLNRKTVMV</sequence>
<dbReference type="NCBIfam" id="TIGR01643">
    <property type="entry name" value="YD_repeat_2x"/>
    <property type="match status" value="1"/>
</dbReference>
<dbReference type="InterPro" id="IPR006530">
    <property type="entry name" value="YD"/>
</dbReference>
<evidence type="ECO:0000313" key="1">
    <source>
        <dbReference type="EMBL" id="OIR25401.1"/>
    </source>
</evidence>
<reference evidence="2" key="1">
    <citation type="submission" date="2016-09" db="EMBL/GenBank/DDBJ databases">
        <title>Genome Sequence of Bathymodiolus thermophilus sulfur-oxidizing gill endosymbiont.</title>
        <authorList>
            <person name="Ponnudurai R."/>
            <person name="Kleiner M."/>
            <person name="Sayavedra L."/>
            <person name="Thuermer A."/>
            <person name="Felbeck H."/>
            <person name="Schlueter R."/>
            <person name="Schweder T."/>
            <person name="Markert S."/>
        </authorList>
    </citation>
    <scope>NUCLEOTIDE SEQUENCE [LARGE SCALE GENOMIC DNA]</scope>
    <source>
        <strain evidence="2">BAT/CrabSpa'14</strain>
    </source>
</reference>
<gene>
    <name evidence="1" type="ORF">BGC33_06445</name>
</gene>
<name>A0A1J5UAK7_9GAMM</name>
<dbReference type="EMBL" id="MIQH01000334">
    <property type="protein sequence ID" value="OIR25401.1"/>
    <property type="molecule type" value="Genomic_DNA"/>
</dbReference>
<dbReference type="RefSeq" id="WP_071563546.1">
    <property type="nucleotide sequence ID" value="NZ_MIQH01000334.1"/>
</dbReference>